<dbReference type="PANTHER" id="PTHR48100">
    <property type="entry name" value="BROAD-SPECIFICITY PHOSPHATASE YOR283W-RELATED"/>
    <property type="match status" value="1"/>
</dbReference>
<dbReference type="Pfam" id="PF00300">
    <property type="entry name" value="His_Phos_1"/>
    <property type="match status" value="1"/>
</dbReference>
<feature type="binding site" evidence="2">
    <location>
        <position position="58"/>
    </location>
    <ligand>
        <name>substrate</name>
    </ligand>
</feature>
<dbReference type="CDD" id="cd07067">
    <property type="entry name" value="HP_PGM_like"/>
    <property type="match status" value="1"/>
</dbReference>
<proteinExistence type="predicted"/>
<dbReference type="PANTHER" id="PTHR48100:SF59">
    <property type="entry name" value="ADENOSYLCOBALAMIN_ALPHA-RIBAZOLE PHOSPHATASE"/>
    <property type="match status" value="1"/>
</dbReference>
<comment type="caution">
    <text evidence="3">The sequence shown here is derived from an EMBL/GenBank/DDBJ whole genome shotgun (WGS) entry which is preliminary data.</text>
</comment>
<dbReference type="OrthoDB" id="9782128at2"/>
<accession>A0A3A0VLF6</accession>
<evidence type="ECO:0000256" key="1">
    <source>
        <dbReference type="PIRSR" id="PIRSR613078-1"/>
    </source>
</evidence>
<evidence type="ECO:0000256" key="2">
    <source>
        <dbReference type="PIRSR" id="PIRSR613078-2"/>
    </source>
</evidence>
<gene>
    <name evidence="3" type="ORF">BUZ14_06055</name>
</gene>
<feature type="active site" description="Tele-phosphohistidine intermediate" evidence="1">
    <location>
        <position position="9"/>
    </location>
</feature>
<dbReference type="InterPro" id="IPR050275">
    <property type="entry name" value="PGM_Phosphatase"/>
</dbReference>
<dbReference type="SMART" id="SM00855">
    <property type="entry name" value="PGAM"/>
    <property type="match status" value="1"/>
</dbReference>
<protein>
    <submittedName>
        <fullName evidence="3">Histidine phosphatase family protein</fullName>
    </submittedName>
</protein>
<dbReference type="AlphaFoldDB" id="A0A3A0VLF6"/>
<dbReference type="InterPro" id="IPR029033">
    <property type="entry name" value="His_PPase_superfam"/>
</dbReference>
<feature type="active site" description="Proton donor/acceptor" evidence="1">
    <location>
        <position position="82"/>
    </location>
</feature>
<name>A0A3A0VLF6_STAGA</name>
<dbReference type="Proteomes" id="UP000265541">
    <property type="component" value="Unassembled WGS sequence"/>
</dbReference>
<sequence length="199" mass="22526">MTYISFIRHGETPWNIAGRLQGRTDIALNSNGKLQAQACGEFLNPSDWDIIITSPLKRARKTAEIIQDHLSVPLIEMEEFIEVSFGEAEGLTFNERDKLYPERNYPKKEQSHMITARFSEGLEKVKQHYKDKHILIVSHGAFINAIVYHYTKGAMGTGITRLNNGSITSLHLNDTSGEIVSYNEISHLNPETITNNNKI</sequence>
<dbReference type="SUPFAM" id="SSF53254">
    <property type="entry name" value="Phosphoglycerate mutase-like"/>
    <property type="match status" value="1"/>
</dbReference>
<dbReference type="GO" id="GO:0005737">
    <property type="term" value="C:cytoplasm"/>
    <property type="evidence" value="ECO:0007669"/>
    <property type="project" value="TreeGrafter"/>
</dbReference>
<feature type="binding site" evidence="2">
    <location>
        <begin position="8"/>
        <end position="15"/>
    </location>
    <ligand>
        <name>substrate</name>
    </ligand>
</feature>
<organism evidence="3 4">
    <name type="scientific">Staphylococcus gallinarum</name>
    <dbReference type="NCBI Taxonomy" id="1293"/>
    <lineage>
        <taxon>Bacteria</taxon>
        <taxon>Bacillati</taxon>
        <taxon>Bacillota</taxon>
        <taxon>Bacilli</taxon>
        <taxon>Bacillales</taxon>
        <taxon>Staphylococcaceae</taxon>
        <taxon>Staphylococcus</taxon>
    </lineage>
</organism>
<dbReference type="InterPro" id="IPR013078">
    <property type="entry name" value="His_Pase_superF_clade-1"/>
</dbReference>
<dbReference type="EMBL" id="QYJN01000003">
    <property type="protein sequence ID" value="RIP35038.1"/>
    <property type="molecule type" value="Genomic_DNA"/>
</dbReference>
<reference evidence="3 4" key="1">
    <citation type="journal article" date="2016" name="Front. Microbiol.">
        <title>Comprehensive Phylogenetic Analysis of Bovine Non-aureus Staphylococci Species Based on Whole-Genome Sequencing.</title>
        <authorList>
            <person name="Naushad S."/>
            <person name="Barkema H.W."/>
            <person name="Luby C."/>
            <person name="Condas L.A."/>
            <person name="Nobrega D.B."/>
            <person name="Carson D.A."/>
            <person name="De Buck J."/>
        </authorList>
    </citation>
    <scope>NUCLEOTIDE SEQUENCE [LARGE SCALE GENOMIC DNA]</scope>
    <source>
        <strain evidence="3 4">SNUC 4781</strain>
    </source>
</reference>
<evidence type="ECO:0000313" key="4">
    <source>
        <dbReference type="Proteomes" id="UP000265541"/>
    </source>
</evidence>
<evidence type="ECO:0000313" key="3">
    <source>
        <dbReference type="EMBL" id="RIP35038.1"/>
    </source>
</evidence>
<dbReference type="Gene3D" id="3.40.50.1240">
    <property type="entry name" value="Phosphoglycerate mutase-like"/>
    <property type="match status" value="1"/>
</dbReference>
<dbReference type="GO" id="GO:0016791">
    <property type="term" value="F:phosphatase activity"/>
    <property type="evidence" value="ECO:0007669"/>
    <property type="project" value="TreeGrafter"/>
</dbReference>